<dbReference type="PROSITE" id="PS51257">
    <property type="entry name" value="PROKAR_LIPOPROTEIN"/>
    <property type="match status" value="1"/>
</dbReference>
<dbReference type="InterPro" id="IPR050264">
    <property type="entry name" value="Bact_CCA-adding_enz_type3_sf"/>
</dbReference>
<dbReference type="AlphaFoldDB" id="A0A2H0LS41"/>
<keyword evidence="3" id="KW-0819">tRNA processing</keyword>
<keyword evidence="4" id="KW-0548">Nucleotidyltransferase</keyword>
<evidence type="ECO:0000256" key="4">
    <source>
        <dbReference type="ARBA" id="ARBA00022695"/>
    </source>
</evidence>
<evidence type="ECO:0000256" key="7">
    <source>
        <dbReference type="ARBA" id="ARBA00022842"/>
    </source>
</evidence>
<dbReference type="Proteomes" id="UP000230859">
    <property type="component" value="Unassembled WGS sequence"/>
</dbReference>
<keyword evidence="7" id="KW-0460">Magnesium</keyword>
<dbReference type="Gene3D" id="1.10.3090.10">
    <property type="entry name" value="cca-adding enzyme, domain 2"/>
    <property type="match status" value="1"/>
</dbReference>
<evidence type="ECO:0000256" key="2">
    <source>
        <dbReference type="ARBA" id="ARBA00022679"/>
    </source>
</evidence>
<keyword evidence="13" id="KW-0378">Hydrolase</keyword>
<dbReference type="GO" id="GO:0016779">
    <property type="term" value="F:nucleotidyltransferase activity"/>
    <property type="evidence" value="ECO:0007669"/>
    <property type="project" value="UniProtKB-KW"/>
</dbReference>
<evidence type="ECO:0000256" key="1">
    <source>
        <dbReference type="ARBA" id="ARBA00001946"/>
    </source>
</evidence>
<dbReference type="InterPro" id="IPR002646">
    <property type="entry name" value="PolA_pol_head_dom"/>
</dbReference>
<keyword evidence="6" id="KW-0547">Nucleotide-binding</keyword>
<dbReference type="Pfam" id="PF13735">
    <property type="entry name" value="tRNA_NucTran2_2"/>
    <property type="match status" value="1"/>
</dbReference>
<dbReference type="GO" id="GO:0008033">
    <property type="term" value="P:tRNA processing"/>
    <property type="evidence" value="ECO:0007669"/>
    <property type="project" value="UniProtKB-KW"/>
</dbReference>
<dbReference type="Pfam" id="PF12627">
    <property type="entry name" value="PolyA_pol_RNAbd"/>
    <property type="match status" value="1"/>
</dbReference>
<sequence length="440" mass="50141">MENLKADAIQIVTDLQKAGHIAYFAGGCVRDKLMGLTPTDYDIATTAKPEEVERLFKKTVSVGKQFGVTIVVRNQHHFEVATFREEGDYQDGRHPGRVSFSRPEKDALRRDFTINGMFFDPIQDKVIDYVDGQLDIQKKVIRTIGNPRDRFKEDKLRLLRAARFAVNLGFSITPETKKAIQEMASDIGCVSQERIRDELIKLFTRPRAGDGLYLLSELGLLKVILPEIEAMKGVQQSPEFHPEGDVFVHTAIILNQLKDPSPILAFGALLHDVGKPATQAVKEGKITFYSHEHVGAEMAEKILRRLRFSNHEIDGILSCVVNHMKFAAVQQMRLGKLKQFVTREGFDDELEFHRIDCLSSHGKLDNYQFLKLKLKEFEIENLKPKSLINGHDLKKIGIVSGPLMKTILDEVYVQQLEGKWQNKEEVLEWVQRTYQKKSQG</sequence>
<dbReference type="InterPro" id="IPR032828">
    <property type="entry name" value="PolyA_RNA-bd"/>
</dbReference>
<evidence type="ECO:0000256" key="5">
    <source>
        <dbReference type="ARBA" id="ARBA00022723"/>
    </source>
</evidence>
<dbReference type="GO" id="GO:0016787">
    <property type="term" value="F:hydrolase activity"/>
    <property type="evidence" value="ECO:0007669"/>
    <property type="project" value="UniProtKB-KW"/>
</dbReference>
<keyword evidence="8 9" id="KW-0694">RNA-binding</keyword>
<dbReference type="Gene3D" id="1.10.246.80">
    <property type="match status" value="1"/>
</dbReference>
<dbReference type="Gene3D" id="3.30.460.10">
    <property type="entry name" value="Beta Polymerase, domain 2"/>
    <property type="match status" value="1"/>
</dbReference>
<evidence type="ECO:0000313" key="14">
    <source>
        <dbReference type="Proteomes" id="UP000230859"/>
    </source>
</evidence>
<comment type="similarity">
    <text evidence="9">Belongs to the tRNA nucleotidyltransferase/poly(A) polymerase family.</text>
</comment>
<dbReference type="InterPro" id="IPR003607">
    <property type="entry name" value="HD/PDEase_dom"/>
</dbReference>
<dbReference type="SUPFAM" id="SSF81891">
    <property type="entry name" value="Poly A polymerase C-terminal region-like"/>
    <property type="match status" value="1"/>
</dbReference>
<comment type="caution">
    <text evidence="13">The sequence shown here is derived from an EMBL/GenBank/DDBJ whole genome shotgun (WGS) entry which is preliminary data.</text>
</comment>
<dbReference type="PANTHER" id="PTHR46173:SF1">
    <property type="entry name" value="CCA TRNA NUCLEOTIDYLTRANSFERASE 1, MITOCHONDRIAL"/>
    <property type="match status" value="1"/>
</dbReference>
<dbReference type="GO" id="GO:0000166">
    <property type="term" value="F:nucleotide binding"/>
    <property type="evidence" value="ECO:0007669"/>
    <property type="project" value="UniProtKB-KW"/>
</dbReference>
<reference evidence="13 14" key="1">
    <citation type="submission" date="2017-09" db="EMBL/GenBank/DDBJ databases">
        <title>Depth-based differentiation of microbial function through sediment-hosted aquifers and enrichment of novel symbionts in the deep terrestrial subsurface.</title>
        <authorList>
            <person name="Probst A.J."/>
            <person name="Ladd B."/>
            <person name="Jarett J.K."/>
            <person name="Geller-Mcgrath D.E."/>
            <person name="Sieber C.M."/>
            <person name="Emerson J.B."/>
            <person name="Anantharaman K."/>
            <person name="Thomas B.C."/>
            <person name="Malmstrom R."/>
            <person name="Stieglmeier M."/>
            <person name="Klingl A."/>
            <person name="Woyke T."/>
            <person name="Ryan C.M."/>
            <person name="Banfield J.F."/>
        </authorList>
    </citation>
    <scope>NUCLEOTIDE SEQUENCE [LARGE SCALE GENOMIC DNA]</scope>
    <source>
        <strain evidence="13">CG11_big_fil_rev_8_21_14_0_20_45_26</strain>
    </source>
</reference>
<evidence type="ECO:0000259" key="11">
    <source>
        <dbReference type="Pfam" id="PF12627"/>
    </source>
</evidence>
<evidence type="ECO:0000256" key="9">
    <source>
        <dbReference type="RuleBase" id="RU003953"/>
    </source>
</evidence>
<dbReference type="EMBL" id="PCVY01000016">
    <property type="protein sequence ID" value="PIQ87253.1"/>
    <property type="molecule type" value="Genomic_DNA"/>
</dbReference>
<dbReference type="GO" id="GO:0000049">
    <property type="term" value="F:tRNA binding"/>
    <property type="evidence" value="ECO:0007669"/>
    <property type="project" value="TreeGrafter"/>
</dbReference>
<dbReference type="CDD" id="cd00077">
    <property type="entry name" value="HDc"/>
    <property type="match status" value="1"/>
</dbReference>
<dbReference type="PANTHER" id="PTHR46173">
    <property type="entry name" value="CCA TRNA NUCLEOTIDYLTRANSFERASE 1, MITOCHONDRIAL"/>
    <property type="match status" value="1"/>
</dbReference>
<dbReference type="NCBIfam" id="TIGR00277">
    <property type="entry name" value="HDIG"/>
    <property type="match status" value="1"/>
</dbReference>
<evidence type="ECO:0000259" key="12">
    <source>
        <dbReference type="Pfam" id="PF13735"/>
    </source>
</evidence>
<accession>A0A2H0LS41</accession>
<keyword evidence="2 9" id="KW-0808">Transferase</keyword>
<organism evidence="13 14">
    <name type="scientific">Candidatus Abzuiibacterium crystallinum</name>
    <dbReference type="NCBI Taxonomy" id="1974748"/>
    <lineage>
        <taxon>Bacteria</taxon>
        <taxon>Pseudomonadati</taxon>
        <taxon>Candidatus Omnitrophota</taxon>
        <taxon>Candidatus Abzuiibacterium</taxon>
    </lineage>
</organism>
<feature type="domain" description="tRNA nucleotidyltransferase/poly(A) polymerase RNA and SrmB- binding" evidence="11">
    <location>
        <begin position="169"/>
        <end position="230"/>
    </location>
</feature>
<dbReference type="GO" id="GO:0046872">
    <property type="term" value="F:metal ion binding"/>
    <property type="evidence" value="ECO:0007669"/>
    <property type="project" value="UniProtKB-KW"/>
</dbReference>
<feature type="domain" description="Poly A polymerase head" evidence="10">
    <location>
        <begin position="22"/>
        <end position="142"/>
    </location>
</feature>
<dbReference type="Pfam" id="PF01743">
    <property type="entry name" value="PolyA_pol"/>
    <property type="match status" value="1"/>
</dbReference>
<feature type="domain" description="CCA-adding enzyme C-terminal" evidence="12">
    <location>
        <begin position="296"/>
        <end position="429"/>
    </location>
</feature>
<protein>
    <submittedName>
        <fullName evidence="13">Phosphohydrolase</fullName>
    </submittedName>
</protein>
<evidence type="ECO:0000256" key="6">
    <source>
        <dbReference type="ARBA" id="ARBA00022741"/>
    </source>
</evidence>
<evidence type="ECO:0000259" key="10">
    <source>
        <dbReference type="Pfam" id="PF01743"/>
    </source>
</evidence>
<gene>
    <name evidence="13" type="ORF">COV74_01660</name>
</gene>
<dbReference type="SUPFAM" id="SSF81301">
    <property type="entry name" value="Nucleotidyltransferase"/>
    <property type="match status" value="1"/>
</dbReference>
<evidence type="ECO:0000256" key="8">
    <source>
        <dbReference type="ARBA" id="ARBA00022884"/>
    </source>
</evidence>
<evidence type="ECO:0000256" key="3">
    <source>
        <dbReference type="ARBA" id="ARBA00022694"/>
    </source>
</evidence>
<dbReference type="InterPro" id="IPR032810">
    <property type="entry name" value="CCA-adding_enz_C"/>
</dbReference>
<keyword evidence="5" id="KW-0479">Metal-binding</keyword>
<dbReference type="InterPro" id="IPR043519">
    <property type="entry name" value="NT_sf"/>
</dbReference>
<proteinExistence type="inferred from homology"/>
<comment type="cofactor">
    <cofactor evidence="1">
        <name>Mg(2+)</name>
        <dbReference type="ChEBI" id="CHEBI:18420"/>
    </cofactor>
</comment>
<evidence type="ECO:0000313" key="13">
    <source>
        <dbReference type="EMBL" id="PIQ87253.1"/>
    </source>
</evidence>
<name>A0A2H0LS41_9BACT</name>
<dbReference type="CDD" id="cd05398">
    <property type="entry name" value="NT_ClassII-CCAase"/>
    <property type="match status" value="1"/>
</dbReference>
<dbReference type="InterPro" id="IPR006675">
    <property type="entry name" value="HDIG_dom"/>
</dbReference>